<evidence type="ECO:0000256" key="5">
    <source>
        <dbReference type="ARBA" id="ARBA00023212"/>
    </source>
</evidence>
<feature type="region of interest" description="Disordered" evidence="6">
    <location>
        <begin position="258"/>
        <end position="281"/>
    </location>
</feature>
<feature type="region of interest" description="Disordered" evidence="6">
    <location>
        <begin position="293"/>
        <end position="429"/>
    </location>
</feature>
<feature type="region of interest" description="Disordered" evidence="6">
    <location>
        <begin position="1"/>
        <end position="25"/>
    </location>
</feature>
<feature type="compositionally biased region" description="Polar residues" evidence="6">
    <location>
        <begin position="104"/>
        <end position="120"/>
    </location>
</feature>
<evidence type="ECO:0000259" key="7">
    <source>
        <dbReference type="Pfam" id="PF06886"/>
    </source>
</evidence>
<dbReference type="InterPro" id="IPR027329">
    <property type="entry name" value="TPX2_C"/>
</dbReference>
<feature type="compositionally biased region" description="Polar residues" evidence="6">
    <location>
        <begin position="354"/>
        <end position="365"/>
    </location>
</feature>
<keyword evidence="4" id="KW-0493">Microtubule</keyword>
<comment type="subcellular location">
    <subcellularLocation>
        <location evidence="1">Cytoplasm</location>
        <location evidence="1">Cytoskeleton</location>
    </subcellularLocation>
</comment>
<sequence length="429" mass="47025">MDASEPIVEAEVSHQNEVSNSGTDGIIMEKGSDILNSAVEYEGLDKGTVVDSLLGESGAFESSAEKDVERSSFLQEFTGLTIAKETREGDNTNSVDNSKKVQDKGTTIKHSNPNNVANSAKKNKDGKFGSVTIKKPFALATNRRSPNDRQIAESITSIPSGRAKKGASAASAACHSSQSGQSCTALPELSTSEPACTREWVKHKRIAKVDENTHSVSLSPAVESTKPQRVGRLPSYGFSFKCDERAQKRKEFYSKIDEKSHAQEVERTTLQEKSKESQKAEIKMLRRSLMFKANPMPSFYREPAPPKVEFKKIPPTRARSPKLGRDKRSSAAASEVSSSHSNQSGRLSLDEKVTQNFATKESSSNHFKKPHRKSLPKLPSERTTLSKSTENVMSLNQHVEQHKVDQEAGQISGPSQIQTEIDANPVPKI</sequence>
<feature type="compositionally biased region" description="Basic residues" evidence="6">
    <location>
        <begin position="366"/>
        <end position="375"/>
    </location>
</feature>
<accession>A0A2N9ITG2</accession>
<evidence type="ECO:0000256" key="1">
    <source>
        <dbReference type="ARBA" id="ARBA00004245"/>
    </source>
</evidence>
<protein>
    <recommendedName>
        <fullName evidence="7">TPX2 C-terminal domain-containing protein</fullName>
    </recommendedName>
</protein>
<evidence type="ECO:0000256" key="2">
    <source>
        <dbReference type="ARBA" id="ARBA00005885"/>
    </source>
</evidence>
<reference evidence="8" key="1">
    <citation type="submission" date="2018-02" db="EMBL/GenBank/DDBJ databases">
        <authorList>
            <person name="Cohen D.B."/>
            <person name="Kent A.D."/>
        </authorList>
    </citation>
    <scope>NUCLEOTIDE SEQUENCE</scope>
</reference>
<gene>
    <name evidence="8" type="ORF">FSB_LOCUS56608</name>
</gene>
<evidence type="ECO:0000256" key="4">
    <source>
        <dbReference type="ARBA" id="ARBA00022701"/>
    </source>
</evidence>
<keyword evidence="5" id="KW-0206">Cytoskeleton</keyword>
<proteinExistence type="inferred from homology"/>
<evidence type="ECO:0000256" key="6">
    <source>
        <dbReference type="SAM" id="MobiDB-lite"/>
    </source>
</evidence>
<dbReference type="InterPro" id="IPR044833">
    <property type="entry name" value="WDL5/6"/>
</dbReference>
<feature type="region of interest" description="Disordered" evidence="6">
    <location>
        <begin position="81"/>
        <end position="192"/>
    </location>
</feature>
<feature type="compositionally biased region" description="Polar residues" evidence="6">
    <location>
        <begin position="412"/>
        <end position="421"/>
    </location>
</feature>
<name>A0A2N9ITG2_FAGSY</name>
<feature type="compositionally biased region" description="Polar residues" evidence="6">
    <location>
        <begin position="13"/>
        <end position="23"/>
    </location>
</feature>
<evidence type="ECO:0000313" key="8">
    <source>
        <dbReference type="EMBL" id="SPD28726.1"/>
    </source>
</evidence>
<dbReference type="GO" id="GO:0005874">
    <property type="term" value="C:microtubule"/>
    <property type="evidence" value="ECO:0007669"/>
    <property type="project" value="UniProtKB-KW"/>
</dbReference>
<dbReference type="PANTHER" id="PTHR31358:SF29">
    <property type="entry name" value="PROTEIN WVD2-LIKE 5-RELATED"/>
    <property type="match status" value="1"/>
</dbReference>
<dbReference type="Pfam" id="PF06886">
    <property type="entry name" value="TPX2"/>
    <property type="match status" value="1"/>
</dbReference>
<feature type="compositionally biased region" description="Low complexity" evidence="6">
    <location>
        <begin position="166"/>
        <end position="183"/>
    </location>
</feature>
<keyword evidence="3" id="KW-0963">Cytoplasm</keyword>
<dbReference type="EMBL" id="OIVN01006242">
    <property type="protein sequence ID" value="SPD28726.1"/>
    <property type="molecule type" value="Genomic_DNA"/>
</dbReference>
<evidence type="ECO:0000256" key="3">
    <source>
        <dbReference type="ARBA" id="ARBA00022490"/>
    </source>
</evidence>
<feature type="domain" description="TPX2 C-terminal" evidence="7">
    <location>
        <begin position="238"/>
        <end position="313"/>
    </location>
</feature>
<dbReference type="PANTHER" id="PTHR31358">
    <property type="entry name" value="PROTEIN WVD2-LIKE 4"/>
    <property type="match status" value="1"/>
</dbReference>
<dbReference type="GO" id="GO:0008017">
    <property type="term" value="F:microtubule binding"/>
    <property type="evidence" value="ECO:0007669"/>
    <property type="project" value="InterPro"/>
</dbReference>
<feature type="compositionally biased region" description="Polar residues" evidence="6">
    <location>
        <begin position="381"/>
        <end position="398"/>
    </location>
</feature>
<dbReference type="AlphaFoldDB" id="A0A2N9ITG2"/>
<feature type="compositionally biased region" description="Low complexity" evidence="6">
    <location>
        <begin position="330"/>
        <end position="344"/>
    </location>
</feature>
<organism evidence="8">
    <name type="scientific">Fagus sylvatica</name>
    <name type="common">Beechnut</name>
    <dbReference type="NCBI Taxonomy" id="28930"/>
    <lineage>
        <taxon>Eukaryota</taxon>
        <taxon>Viridiplantae</taxon>
        <taxon>Streptophyta</taxon>
        <taxon>Embryophyta</taxon>
        <taxon>Tracheophyta</taxon>
        <taxon>Spermatophyta</taxon>
        <taxon>Magnoliopsida</taxon>
        <taxon>eudicotyledons</taxon>
        <taxon>Gunneridae</taxon>
        <taxon>Pentapetalae</taxon>
        <taxon>rosids</taxon>
        <taxon>fabids</taxon>
        <taxon>Fagales</taxon>
        <taxon>Fagaceae</taxon>
        <taxon>Fagus</taxon>
    </lineage>
</organism>
<comment type="similarity">
    <text evidence="2">Belongs to the TPX2 family.</text>
</comment>